<dbReference type="Proteomes" id="UP000821845">
    <property type="component" value="Chromosome 5"/>
</dbReference>
<sequence length="151" mass="16808">MCTTVKMGGLRSEPTDAKEDFADVLRRADEEMQWLIGATLALLVGSVLAAVLVVSWACVCHEILRDFRQSVLILWDTLLLRDPCDHSGREMTRGGRTPYVYIGDAGVVGVARLKAGSTRMPESGLFGAHVTRERLHPWLLGPELRHRRGRD</sequence>
<accession>A0ACB7SA57</accession>
<comment type="caution">
    <text evidence="1">The sequence shown here is derived from an EMBL/GenBank/DDBJ whole genome shotgun (WGS) entry which is preliminary data.</text>
</comment>
<gene>
    <name evidence="1" type="ORF">HPB50_024844</name>
</gene>
<keyword evidence="2" id="KW-1185">Reference proteome</keyword>
<evidence type="ECO:0000313" key="2">
    <source>
        <dbReference type="Proteomes" id="UP000821845"/>
    </source>
</evidence>
<organism evidence="1 2">
    <name type="scientific">Hyalomma asiaticum</name>
    <name type="common">Tick</name>
    <dbReference type="NCBI Taxonomy" id="266040"/>
    <lineage>
        <taxon>Eukaryota</taxon>
        <taxon>Metazoa</taxon>
        <taxon>Ecdysozoa</taxon>
        <taxon>Arthropoda</taxon>
        <taxon>Chelicerata</taxon>
        <taxon>Arachnida</taxon>
        <taxon>Acari</taxon>
        <taxon>Parasitiformes</taxon>
        <taxon>Ixodida</taxon>
        <taxon>Ixodoidea</taxon>
        <taxon>Ixodidae</taxon>
        <taxon>Hyalomminae</taxon>
        <taxon>Hyalomma</taxon>
    </lineage>
</organism>
<name>A0ACB7SA57_HYAAI</name>
<proteinExistence type="predicted"/>
<dbReference type="EMBL" id="CM023485">
    <property type="protein sequence ID" value="KAH6931500.1"/>
    <property type="molecule type" value="Genomic_DNA"/>
</dbReference>
<reference evidence="1" key="1">
    <citation type="submission" date="2020-05" db="EMBL/GenBank/DDBJ databases">
        <title>Large-scale comparative analyses of tick genomes elucidate their genetic diversity and vector capacities.</title>
        <authorList>
            <person name="Jia N."/>
            <person name="Wang J."/>
            <person name="Shi W."/>
            <person name="Du L."/>
            <person name="Sun Y."/>
            <person name="Zhan W."/>
            <person name="Jiang J."/>
            <person name="Wang Q."/>
            <person name="Zhang B."/>
            <person name="Ji P."/>
            <person name="Sakyi L.B."/>
            <person name="Cui X."/>
            <person name="Yuan T."/>
            <person name="Jiang B."/>
            <person name="Yang W."/>
            <person name="Lam T.T.-Y."/>
            <person name="Chang Q."/>
            <person name="Ding S."/>
            <person name="Wang X."/>
            <person name="Zhu J."/>
            <person name="Ruan X."/>
            <person name="Zhao L."/>
            <person name="Wei J."/>
            <person name="Que T."/>
            <person name="Du C."/>
            <person name="Cheng J."/>
            <person name="Dai P."/>
            <person name="Han X."/>
            <person name="Huang E."/>
            <person name="Gao Y."/>
            <person name="Liu J."/>
            <person name="Shao H."/>
            <person name="Ye R."/>
            <person name="Li L."/>
            <person name="Wei W."/>
            <person name="Wang X."/>
            <person name="Wang C."/>
            <person name="Yang T."/>
            <person name="Huo Q."/>
            <person name="Li W."/>
            <person name="Guo W."/>
            <person name="Chen H."/>
            <person name="Zhou L."/>
            <person name="Ni X."/>
            <person name="Tian J."/>
            <person name="Zhou Y."/>
            <person name="Sheng Y."/>
            <person name="Liu T."/>
            <person name="Pan Y."/>
            <person name="Xia L."/>
            <person name="Li J."/>
            <person name="Zhao F."/>
            <person name="Cao W."/>
        </authorList>
    </citation>
    <scope>NUCLEOTIDE SEQUENCE</scope>
    <source>
        <strain evidence="1">Hyas-2018</strain>
    </source>
</reference>
<evidence type="ECO:0000313" key="1">
    <source>
        <dbReference type="EMBL" id="KAH6931500.1"/>
    </source>
</evidence>
<protein>
    <submittedName>
        <fullName evidence="1">Uncharacterized protein</fullName>
    </submittedName>
</protein>